<name>A0AB39TXB6_9ACTN</name>
<evidence type="ECO:0000313" key="1">
    <source>
        <dbReference type="EMBL" id="XDQ83867.1"/>
    </source>
</evidence>
<protein>
    <submittedName>
        <fullName evidence="1">Leader peptide</fullName>
    </submittedName>
</protein>
<dbReference type="InterPro" id="IPR049979">
    <property type="entry name" value="Cys_resp_CS_actino"/>
</dbReference>
<organism evidence="1">
    <name type="scientific">Streptomyces sp. Y1</name>
    <dbReference type="NCBI Taxonomy" id="3238634"/>
    <lineage>
        <taxon>Bacteria</taxon>
        <taxon>Bacillati</taxon>
        <taxon>Actinomycetota</taxon>
        <taxon>Actinomycetes</taxon>
        <taxon>Kitasatosporales</taxon>
        <taxon>Streptomycetaceae</taxon>
        <taxon>Streptomyces</taxon>
    </lineage>
</organism>
<gene>
    <name evidence="1" type="ORF">AB2U05_04420</name>
</gene>
<dbReference type="AlphaFoldDB" id="A0AB39TXB6"/>
<proteinExistence type="predicted"/>
<sequence>MPCRLPLLTRRRHLDLRRTASAACPGR</sequence>
<dbReference type="NCBIfam" id="NF042934">
    <property type="entry name" value="cis_reg_atten"/>
    <property type="match status" value="1"/>
</dbReference>
<reference evidence="1" key="1">
    <citation type="submission" date="2024-07" db="EMBL/GenBank/DDBJ databases">
        <authorList>
            <person name="Yu S.T."/>
        </authorList>
    </citation>
    <scope>NUCLEOTIDE SEQUENCE</scope>
    <source>
        <strain evidence="1">Y1</strain>
    </source>
</reference>
<dbReference type="EMBL" id="CP163445">
    <property type="protein sequence ID" value="XDQ83867.1"/>
    <property type="molecule type" value="Genomic_DNA"/>
</dbReference>
<accession>A0AB39TXB6</accession>
<dbReference type="RefSeq" id="WP_350526312.1">
    <property type="nucleotide sequence ID" value="NZ_CP163445.1"/>
</dbReference>